<comment type="caution">
    <text evidence="2">The sequence shown here is derived from an EMBL/GenBank/DDBJ whole genome shotgun (WGS) entry which is preliminary data.</text>
</comment>
<dbReference type="Pfam" id="PF01177">
    <property type="entry name" value="Asp_Glu_race"/>
    <property type="match status" value="1"/>
</dbReference>
<reference evidence="3" key="1">
    <citation type="journal article" date="2019" name="Int. J. Syst. Evol. Microbiol.">
        <title>The Global Catalogue of Microorganisms (GCM) 10K type strain sequencing project: providing services to taxonomists for standard genome sequencing and annotation.</title>
        <authorList>
            <consortium name="The Broad Institute Genomics Platform"/>
            <consortium name="The Broad Institute Genome Sequencing Center for Infectious Disease"/>
            <person name="Wu L."/>
            <person name="Ma J."/>
        </authorList>
    </citation>
    <scope>NUCLEOTIDE SEQUENCE [LARGE SCALE GENOMIC DNA]</scope>
    <source>
        <strain evidence="3">KCTC 13193</strain>
    </source>
</reference>
<keyword evidence="3" id="KW-1185">Reference proteome</keyword>
<dbReference type="EMBL" id="JBHRRZ010000038">
    <property type="protein sequence ID" value="MFC2949713.1"/>
    <property type="molecule type" value="Genomic_DNA"/>
</dbReference>
<evidence type="ECO:0000256" key="1">
    <source>
        <dbReference type="ARBA" id="ARBA00038414"/>
    </source>
</evidence>
<proteinExistence type="inferred from homology"/>
<protein>
    <submittedName>
        <fullName evidence="2">Aspartate/glutamate racemase family protein</fullName>
    </submittedName>
</protein>
<evidence type="ECO:0000313" key="2">
    <source>
        <dbReference type="EMBL" id="MFC2949713.1"/>
    </source>
</evidence>
<organism evidence="2 3">
    <name type="scientific">Virgibacillus sediminis</name>
    <dbReference type="NCBI Taxonomy" id="202260"/>
    <lineage>
        <taxon>Bacteria</taxon>
        <taxon>Bacillati</taxon>
        <taxon>Bacillota</taxon>
        <taxon>Bacilli</taxon>
        <taxon>Bacillales</taxon>
        <taxon>Bacillaceae</taxon>
        <taxon>Virgibacillus</taxon>
    </lineage>
</organism>
<dbReference type="InterPro" id="IPR053714">
    <property type="entry name" value="Iso_Racemase_Enz_sf"/>
</dbReference>
<comment type="similarity">
    <text evidence="1">Belongs to the HyuE racemase family.</text>
</comment>
<dbReference type="Proteomes" id="UP001595387">
    <property type="component" value="Unassembled WGS sequence"/>
</dbReference>
<accession>A0ABV7AA83</accession>
<dbReference type="Gene3D" id="3.40.50.12500">
    <property type="match status" value="1"/>
</dbReference>
<name>A0ABV7AA83_9BACI</name>
<gene>
    <name evidence="2" type="ORF">ACFODW_15430</name>
</gene>
<dbReference type="RefSeq" id="WP_390307684.1">
    <property type="nucleotide sequence ID" value="NZ_JBHRRZ010000038.1"/>
</dbReference>
<evidence type="ECO:0000313" key="3">
    <source>
        <dbReference type="Proteomes" id="UP001595387"/>
    </source>
</evidence>
<sequence>MKIWHQSLTTIDRVPAYRDAILHHIDKVARPDVEVVMHGMDEETYPTHYPGHFITHSYLQNLHKEQFVRAALIAEKAGYNAMFIATIPDVGLLEARTLVDIPVVGYGQASFHMASMLGDKIGVVNFLRPLADELRENATRYGLGDKLGPIVPLESEFDDVLAGFEDPEPIIASFKKSAEQAISEGADVIVPGEGPMNVFLATHGISRIGEVPIVDSFASGIKMCESLVDLQQNSGVYMTRKGYFNAKPPAEAVDRLREMYGFDGSPGVEKDKGLAVRETLKNLSEAGK</sequence>
<dbReference type="InterPro" id="IPR015942">
    <property type="entry name" value="Asp/Glu/hydantoin_racemase"/>
</dbReference>